<dbReference type="SUPFAM" id="SSF52266">
    <property type="entry name" value="SGNH hydrolase"/>
    <property type="match status" value="1"/>
</dbReference>
<dbReference type="Gene3D" id="3.40.50.1110">
    <property type="entry name" value="SGNH hydrolase"/>
    <property type="match status" value="1"/>
</dbReference>
<dbReference type="InterPro" id="IPR052940">
    <property type="entry name" value="Carb_Esterase_6"/>
</dbReference>
<protein>
    <recommendedName>
        <fullName evidence="2">Sialate O-acetylesterase domain-containing protein</fullName>
    </recommendedName>
</protein>
<evidence type="ECO:0000259" key="2">
    <source>
        <dbReference type="Pfam" id="PF03629"/>
    </source>
</evidence>
<dbReference type="PANTHER" id="PTHR31988">
    <property type="entry name" value="ESTERASE, PUTATIVE (DUF303)-RELATED"/>
    <property type="match status" value="1"/>
</dbReference>
<dbReference type="AlphaFoldDB" id="A0A644X6N6"/>
<dbReference type="InterPro" id="IPR005181">
    <property type="entry name" value="SASA"/>
</dbReference>
<feature type="domain" description="Sialate O-acetylesterase" evidence="2">
    <location>
        <begin position="101"/>
        <end position="280"/>
    </location>
</feature>
<dbReference type="PANTHER" id="PTHR31988:SF19">
    <property type="entry name" value="9-O-ACETYL-N-ACETYLNEURAMINIC ACID DEACETYLASE-RELATED"/>
    <property type="match status" value="1"/>
</dbReference>
<proteinExistence type="predicted"/>
<evidence type="ECO:0000256" key="1">
    <source>
        <dbReference type="ARBA" id="ARBA00022801"/>
    </source>
</evidence>
<dbReference type="EMBL" id="VSSQ01001881">
    <property type="protein sequence ID" value="MPM11805.1"/>
    <property type="molecule type" value="Genomic_DNA"/>
</dbReference>
<dbReference type="InterPro" id="IPR036514">
    <property type="entry name" value="SGNH_hydro_sf"/>
</dbReference>
<name>A0A644X6N6_9ZZZZ</name>
<accession>A0A644X6N6</accession>
<gene>
    <name evidence="3" type="ORF">SDC9_58156</name>
</gene>
<reference evidence="3" key="1">
    <citation type="submission" date="2019-08" db="EMBL/GenBank/DDBJ databases">
        <authorList>
            <person name="Kucharzyk K."/>
            <person name="Murdoch R.W."/>
            <person name="Higgins S."/>
            <person name="Loffler F."/>
        </authorList>
    </citation>
    <scope>NUCLEOTIDE SEQUENCE</scope>
</reference>
<keyword evidence="1" id="KW-0378">Hydrolase</keyword>
<organism evidence="3">
    <name type="scientific">bioreactor metagenome</name>
    <dbReference type="NCBI Taxonomy" id="1076179"/>
    <lineage>
        <taxon>unclassified sequences</taxon>
        <taxon>metagenomes</taxon>
        <taxon>ecological metagenomes</taxon>
    </lineage>
</organism>
<sequence>MQPRCTIINKPLSPCIYQRNNENKAIIPIEIIYTRPVVAIKVKATGKDVETPWINLELYYGRGTVKIELPCTGWYKVRMKAFDEDENVVEEDFVENIGVGEIFITGGQSNSLNFGEVLTESDDNRVLSWNTQINQWIKCKDPQPCEIGPEVDMGNGGSIWPTLGSALAKELDMPIGFLATGWGGAGIKEFGEGTIKYERIINALNTIKENGARAVLWHQGETDAVNKTTREEYEVLLKSLIYRSRRDTGLNIPWVIANASYHPKAENIDKKAIFEAQRNCCNDKDVLLGPNTDNILGDNRINNSAHFNLKGLKAHGISWFEILVKYFFANRE</sequence>
<comment type="caution">
    <text evidence="3">The sequence shown here is derived from an EMBL/GenBank/DDBJ whole genome shotgun (WGS) entry which is preliminary data.</text>
</comment>
<dbReference type="GO" id="GO:0016787">
    <property type="term" value="F:hydrolase activity"/>
    <property type="evidence" value="ECO:0007669"/>
    <property type="project" value="UniProtKB-KW"/>
</dbReference>
<evidence type="ECO:0000313" key="3">
    <source>
        <dbReference type="EMBL" id="MPM11805.1"/>
    </source>
</evidence>
<dbReference type="Pfam" id="PF03629">
    <property type="entry name" value="SASA"/>
    <property type="match status" value="1"/>
</dbReference>